<dbReference type="InterPro" id="IPR036116">
    <property type="entry name" value="FN3_sf"/>
</dbReference>
<feature type="domain" description="Pyrrolo-quinoline quinone repeat" evidence="2">
    <location>
        <begin position="81"/>
        <end position="181"/>
    </location>
</feature>
<dbReference type="GeneID" id="83002467"/>
<keyword evidence="4" id="KW-1185">Reference proteome</keyword>
<sequence length="656" mass="71219">MKERKKTVRKLSVLVLCVALIFSFTVNVSAAADPGKVIKSDWTNFRGNAENNAVTNAKVPKEASKAMLYWATKKGSGWGSAAPGVPILVDGYLYFNAGKELVKMDAISGKVANKGDLVAASSFSICPPTYANGRIYVALSNGTIQAFNAKTLKSIWVYKDELGGQPNTTITYYDGCVYAGFWGAETRDANFVCLTTTDPDSKKTTEAKKAKWTYTVKGGFYWAGCYASKNFVLVGTDDGESGYDSQTSNLLCFNPKTGKLLDKESGLNGDIRSNVAYDKATDRYYFASKGGTFYSVKVSAAGKISDLKSVELGGMSTSTPSVYNGRAYVGVAGTGQFSKYSGHNITVIDLNKWEIAYQAMTMGYPQTSGLVSTGYESADGSVYVYFFDNYTPGKLRIIKDKPGQKKVERISTDYIEGEDESCADILFTPKGAQAQYAICSPIVDEYGTIYFKNDSAHIMALGSKIESIKVTKKPSQTTYDIGDKGNLSGIKVTVNLANGLTRDISDYVTCSTEAIIEGQNDLTIYYPYSMYNDEGDAEPIFTTVDIKVNSKAVSAKNNAAKKSIKASKVSSVKTTAGKKKVTVSWKKVSGATGYQVSRATSKGGTYTIKKTTSSAKYINTSLTSKKTYYYKVRAYKTINGVKYYGKWSAVKLAKVK</sequence>
<reference evidence="3 4" key="1">
    <citation type="submission" date="2018-08" db="EMBL/GenBank/DDBJ databases">
        <title>A genome reference for cultivated species of the human gut microbiota.</title>
        <authorList>
            <person name="Zou Y."/>
            <person name="Xue W."/>
            <person name="Luo G."/>
        </authorList>
    </citation>
    <scope>NUCLEOTIDE SEQUENCE [LARGE SCALE GENOMIC DNA]</scope>
    <source>
        <strain evidence="3 4">AM07-24</strain>
    </source>
</reference>
<dbReference type="STRING" id="1776384.GCA_900086585_00027"/>
<accession>A0A415DX96</accession>
<organism evidence="3 4">
    <name type="scientific">Emergencia timonensis</name>
    <dbReference type="NCBI Taxonomy" id="1776384"/>
    <lineage>
        <taxon>Bacteria</taxon>
        <taxon>Bacillati</taxon>
        <taxon>Bacillota</taxon>
        <taxon>Clostridia</taxon>
        <taxon>Peptostreptococcales</taxon>
        <taxon>Anaerovoracaceae</taxon>
        <taxon>Emergencia</taxon>
    </lineage>
</organism>
<dbReference type="RefSeq" id="WP_067532150.1">
    <property type="nucleotide sequence ID" value="NZ_AP025567.1"/>
</dbReference>
<feature type="chain" id="PRO_5039389012" description="Pyrrolo-quinoline quinone repeat domain-containing protein" evidence="1">
    <location>
        <begin position="31"/>
        <end position="656"/>
    </location>
</feature>
<dbReference type="PANTHER" id="PTHR34512">
    <property type="entry name" value="CELL SURFACE PROTEIN"/>
    <property type="match status" value="1"/>
</dbReference>
<evidence type="ECO:0000313" key="4">
    <source>
        <dbReference type="Proteomes" id="UP000284841"/>
    </source>
</evidence>
<feature type="signal peptide" evidence="1">
    <location>
        <begin position="1"/>
        <end position="30"/>
    </location>
</feature>
<keyword evidence="1" id="KW-0732">Signal</keyword>
<proteinExistence type="predicted"/>
<dbReference type="Gene3D" id="2.60.40.10">
    <property type="entry name" value="Immunoglobulins"/>
    <property type="match status" value="1"/>
</dbReference>
<dbReference type="Pfam" id="PF13360">
    <property type="entry name" value="PQQ_2"/>
    <property type="match status" value="1"/>
</dbReference>
<dbReference type="InterPro" id="IPR015943">
    <property type="entry name" value="WD40/YVTN_repeat-like_dom_sf"/>
</dbReference>
<dbReference type="InterPro" id="IPR002372">
    <property type="entry name" value="PQQ_rpt_dom"/>
</dbReference>
<dbReference type="InterPro" id="IPR011047">
    <property type="entry name" value="Quinoprotein_ADH-like_sf"/>
</dbReference>
<dbReference type="OrthoDB" id="1885452at2"/>
<dbReference type="SUPFAM" id="SSF49265">
    <property type="entry name" value="Fibronectin type III"/>
    <property type="match status" value="1"/>
</dbReference>
<evidence type="ECO:0000259" key="2">
    <source>
        <dbReference type="Pfam" id="PF13360"/>
    </source>
</evidence>
<dbReference type="AlphaFoldDB" id="A0A415DX96"/>
<dbReference type="PANTHER" id="PTHR34512:SF30">
    <property type="entry name" value="OUTER MEMBRANE PROTEIN ASSEMBLY FACTOR BAMB"/>
    <property type="match status" value="1"/>
</dbReference>
<dbReference type="InterPro" id="IPR013783">
    <property type="entry name" value="Ig-like_fold"/>
</dbReference>
<evidence type="ECO:0000313" key="3">
    <source>
        <dbReference type="EMBL" id="RHJ85253.1"/>
    </source>
</evidence>
<evidence type="ECO:0000256" key="1">
    <source>
        <dbReference type="SAM" id="SignalP"/>
    </source>
</evidence>
<dbReference type="EMBL" id="QRMS01000005">
    <property type="protein sequence ID" value="RHJ85253.1"/>
    <property type="molecule type" value="Genomic_DNA"/>
</dbReference>
<dbReference type="Gene3D" id="2.130.10.10">
    <property type="entry name" value="YVTN repeat-like/Quinoprotein amine dehydrogenase"/>
    <property type="match status" value="2"/>
</dbReference>
<gene>
    <name evidence="3" type="ORF">DW099_16295</name>
</gene>
<dbReference type="Proteomes" id="UP000284841">
    <property type="component" value="Unassembled WGS sequence"/>
</dbReference>
<protein>
    <recommendedName>
        <fullName evidence="2">Pyrrolo-quinoline quinone repeat domain-containing protein</fullName>
    </recommendedName>
</protein>
<comment type="caution">
    <text evidence="3">The sequence shown here is derived from an EMBL/GenBank/DDBJ whole genome shotgun (WGS) entry which is preliminary data.</text>
</comment>
<name>A0A415DX96_9FIRM</name>
<dbReference type="SUPFAM" id="SSF50998">
    <property type="entry name" value="Quinoprotein alcohol dehydrogenase-like"/>
    <property type="match status" value="1"/>
</dbReference>